<feature type="transmembrane region" description="Helical" evidence="1">
    <location>
        <begin position="131"/>
        <end position="151"/>
    </location>
</feature>
<feature type="transmembrane region" description="Helical" evidence="1">
    <location>
        <begin position="6"/>
        <end position="29"/>
    </location>
</feature>
<feature type="transmembrane region" description="Helical" evidence="1">
    <location>
        <begin position="163"/>
        <end position="182"/>
    </location>
</feature>
<evidence type="ECO:0000256" key="1">
    <source>
        <dbReference type="SAM" id="Phobius"/>
    </source>
</evidence>
<name>A0ABR8RID9_9GAMM</name>
<organism evidence="2 3">
    <name type="scientific">Psychrobacter communis</name>
    <dbReference type="NCBI Taxonomy" id="2762238"/>
    <lineage>
        <taxon>Bacteria</taxon>
        <taxon>Pseudomonadati</taxon>
        <taxon>Pseudomonadota</taxon>
        <taxon>Gammaproteobacteria</taxon>
        <taxon>Moraxellales</taxon>
        <taxon>Moraxellaceae</taxon>
        <taxon>Psychrobacter</taxon>
    </lineage>
</organism>
<dbReference type="EMBL" id="JACSQR010000008">
    <property type="protein sequence ID" value="MBD7947302.1"/>
    <property type="molecule type" value="Genomic_DNA"/>
</dbReference>
<reference evidence="2 3" key="1">
    <citation type="submission" date="2020-08" db="EMBL/GenBank/DDBJ databases">
        <title>A Genomic Blueprint of the Chicken Gut Microbiome.</title>
        <authorList>
            <person name="Gilroy R."/>
            <person name="Ravi A."/>
            <person name="Getino M."/>
            <person name="Pursley I."/>
            <person name="Horton D.L."/>
            <person name="Alikhan N.-F."/>
            <person name="Baker D."/>
            <person name="Gharbi K."/>
            <person name="Hall N."/>
            <person name="Watson M."/>
            <person name="Adriaenssens E.M."/>
            <person name="Foster-Nyarko E."/>
            <person name="Jarju S."/>
            <person name="Secka A."/>
            <person name="Antonio M."/>
            <person name="Oren A."/>
            <person name="Chaudhuri R."/>
            <person name="La Ragione R.M."/>
            <person name="Hildebrand F."/>
            <person name="Pallen M.J."/>
        </authorList>
    </citation>
    <scope>NUCLEOTIDE SEQUENCE [LARGE SCALE GENOMIC DNA]</scope>
    <source>
        <strain evidence="2 3">Sa4CVA2</strain>
    </source>
</reference>
<sequence>MSLKFLLEAVLLLSVLMFYMRGRIIAPALAGHFQSQNRFLKDRVQPRFEGSILILLFSVLVLNLLTFTWIKPVMAALLLFGALLCMIRVLRWRPWWSYGRADLLAMLLGYSWIVVGWVGIALSLITANFPITKALHAITIGALGTLTFTVMSRTRSHRVLRDTNAKPFVFILVLLITAAALLRLNPIWLGYSQSMVLAACCWSFAFIGLFAWLMRLNKIEKKVKRQRQLMQDK</sequence>
<feature type="transmembrane region" description="Helical" evidence="1">
    <location>
        <begin position="50"/>
        <end position="67"/>
    </location>
</feature>
<feature type="transmembrane region" description="Helical" evidence="1">
    <location>
        <begin position="194"/>
        <end position="214"/>
    </location>
</feature>
<gene>
    <name evidence="2" type="ORF">H9653_04600</name>
</gene>
<comment type="caution">
    <text evidence="2">The sequence shown here is derived from an EMBL/GenBank/DDBJ whole genome shotgun (WGS) entry which is preliminary data.</text>
</comment>
<feature type="transmembrane region" description="Helical" evidence="1">
    <location>
        <begin position="103"/>
        <end position="125"/>
    </location>
</feature>
<dbReference type="Pfam" id="PF05940">
    <property type="entry name" value="NnrS"/>
    <property type="match status" value="1"/>
</dbReference>
<keyword evidence="3" id="KW-1185">Reference proteome</keyword>
<feature type="transmembrane region" description="Helical" evidence="1">
    <location>
        <begin position="73"/>
        <end position="91"/>
    </location>
</feature>
<protein>
    <submittedName>
        <fullName evidence="2">NnrS family protein</fullName>
    </submittedName>
</protein>
<accession>A0ABR8RID9</accession>
<dbReference type="Proteomes" id="UP000606724">
    <property type="component" value="Unassembled WGS sequence"/>
</dbReference>
<keyword evidence="1" id="KW-0812">Transmembrane</keyword>
<keyword evidence="1" id="KW-0472">Membrane</keyword>
<evidence type="ECO:0000313" key="3">
    <source>
        <dbReference type="Proteomes" id="UP000606724"/>
    </source>
</evidence>
<proteinExistence type="predicted"/>
<keyword evidence="1" id="KW-1133">Transmembrane helix</keyword>
<evidence type="ECO:0000313" key="2">
    <source>
        <dbReference type="EMBL" id="MBD7947302.1"/>
    </source>
</evidence>
<dbReference type="InterPro" id="IPR010266">
    <property type="entry name" value="NnrS"/>
</dbReference>